<dbReference type="HOGENOM" id="CLU_2838123_0_0_1"/>
<feature type="transmembrane region" description="Helical" evidence="1">
    <location>
        <begin position="20"/>
        <end position="38"/>
    </location>
</feature>
<organism evidence="3">
    <name type="scientific">Laccaria bicolor (strain S238N-H82 / ATCC MYA-4686)</name>
    <name type="common">Bicoloured deceiver</name>
    <name type="synonym">Laccaria laccata var. bicolor</name>
    <dbReference type="NCBI Taxonomy" id="486041"/>
    <lineage>
        <taxon>Eukaryota</taxon>
        <taxon>Fungi</taxon>
        <taxon>Dikarya</taxon>
        <taxon>Basidiomycota</taxon>
        <taxon>Agaricomycotina</taxon>
        <taxon>Agaricomycetes</taxon>
        <taxon>Agaricomycetidae</taxon>
        <taxon>Agaricales</taxon>
        <taxon>Agaricineae</taxon>
        <taxon>Hydnangiaceae</taxon>
        <taxon>Laccaria</taxon>
    </lineage>
</organism>
<dbReference type="RefSeq" id="XP_001886790.1">
    <property type="nucleotide sequence ID" value="XM_001886755.1"/>
</dbReference>
<evidence type="ECO:0000256" key="1">
    <source>
        <dbReference type="SAM" id="Phobius"/>
    </source>
</evidence>
<keyword evidence="1" id="KW-0472">Membrane</keyword>
<sequence>MGKMMVTADEVLLKETPRDLFVYAYALFTHFSISYFFIHRLHLLPVFASLYLKPPVFRISTRTLFFLTSVITTSVSD</sequence>
<name>B0DS83_LACBS</name>
<accession>B0DS83</accession>
<protein>
    <submittedName>
        <fullName evidence="2">Predicted protein</fullName>
    </submittedName>
</protein>
<dbReference type="Proteomes" id="UP000001194">
    <property type="component" value="Unassembled WGS sequence"/>
</dbReference>
<keyword evidence="1" id="KW-0812">Transmembrane</keyword>
<dbReference type="OrthoDB" id="10357810at2759"/>
<proteinExistence type="predicted"/>
<dbReference type="InParanoid" id="B0DS83"/>
<evidence type="ECO:0000313" key="2">
    <source>
        <dbReference type="EMBL" id="EDR02427.1"/>
    </source>
</evidence>
<dbReference type="AlphaFoldDB" id="B0DS83"/>
<keyword evidence="3" id="KW-1185">Reference proteome</keyword>
<reference evidence="2 3" key="1">
    <citation type="journal article" date="2008" name="Nature">
        <title>The genome of Laccaria bicolor provides insights into mycorrhizal symbiosis.</title>
        <authorList>
            <person name="Martin F."/>
            <person name="Aerts A."/>
            <person name="Ahren D."/>
            <person name="Brun A."/>
            <person name="Danchin E.G.J."/>
            <person name="Duchaussoy F."/>
            <person name="Gibon J."/>
            <person name="Kohler A."/>
            <person name="Lindquist E."/>
            <person name="Pereda V."/>
            <person name="Salamov A."/>
            <person name="Shapiro H.J."/>
            <person name="Wuyts J."/>
            <person name="Blaudez D."/>
            <person name="Buee M."/>
            <person name="Brokstein P."/>
            <person name="Canbaeck B."/>
            <person name="Cohen D."/>
            <person name="Courty P.E."/>
            <person name="Coutinho P.M."/>
            <person name="Delaruelle C."/>
            <person name="Detter J.C."/>
            <person name="Deveau A."/>
            <person name="DiFazio S."/>
            <person name="Duplessis S."/>
            <person name="Fraissinet-Tachet L."/>
            <person name="Lucic E."/>
            <person name="Frey-Klett P."/>
            <person name="Fourrey C."/>
            <person name="Feussner I."/>
            <person name="Gay G."/>
            <person name="Grimwood J."/>
            <person name="Hoegger P.J."/>
            <person name="Jain P."/>
            <person name="Kilaru S."/>
            <person name="Labbe J."/>
            <person name="Lin Y.C."/>
            <person name="Legue V."/>
            <person name="Le Tacon F."/>
            <person name="Marmeisse R."/>
            <person name="Melayah D."/>
            <person name="Montanini B."/>
            <person name="Muratet M."/>
            <person name="Nehls U."/>
            <person name="Niculita-Hirzel H."/>
            <person name="Oudot-Le Secq M.P."/>
            <person name="Peter M."/>
            <person name="Quesneville H."/>
            <person name="Rajashekar B."/>
            <person name="Reich M."/>
            <person name="Rouhier N."/>
            <person name="Schmutz J."/>
            <person name="Yin T."/>
            <person name="Chalot M."/>
            <person name="Henrissat B."/>
            <person name="Kuees U."/>
            <person name="Lucas S."/>
            <person name="Van de Peer Y."/>
            <person name="Podila G.K."/>
            <person name="Polle A."/>
            <person name="Pukkila P.J."/>
            <person name="Richardson P.M."/>
            <person name="Rouze P."/>
            <person name="Sanders I.R."/>
            <person name="Stajich J.E."/>
            <person name="Tunlid A."/>
            <person name="Tuskan G."/>
            <person name="Grigoriev I.V."/>
        </authorList>
    </citation>
    <scope>NUCLEOTIDE SEQUENCE [LARGE SCALE GENOMIC DNA]</scope>
    <source>
        <strain evidence="3">S238N-H82 / ATCC MYA-4686</strain>
    </source>
</reference>
<gene>
    <name evidence="2" type="ORF">LACBIDRAFT_309404</name>
</gene>
<dbReference type="KEGG" id="lbc:LACBIDRAFT_309404"/>
<dbReference type="EMBL" id="DS547130">
    <property type="protein sequence ID" value="EDR02427.1"/>
    <property type="molecule type" value="Genomic_DNA"/>
</dbReference>
<dbReference type="GeneID" id="6082516"/>
<keyword evidence="1" id="KW-1133">Transmembrane helix</keyword>
<evidence type="ECO:0000313" key="3">
    <source>
        <dbReference type="Proteomes" id="UP000001194"/>
    </source>
</evidence>